<comment type="caution">
    <text evidence="1">The sequence shown here is derived from an EMBL/GenBank/DDBJ whole genome shotgun (WGS) entry which is preliminary data.</text>
</comment>
<dbReference type="AlphaFoldDB" id="A0AAW9QRJ2"/>
<sequence length="74" mass="8860">MNLSKKFGDLGMYENEIVKEIHKYREEYARSFDYDLRAIFDDLQKKQMAHKDKLVRLPIQRKIYSSSRSIESAS</sequence>
<proteinExistence type="predicted"/>
<protein>
    <submittedName>
        <fullName evidence="1">Uncharacterized protein</fullName>
    </submittedName>
</protein>
<gene>
    <name evidence="1" type="ORF">V0288_09800</name>
</gene>
<dbReference type="EMBL" id="JBAFSM010000015">
    <property type="protein sequence ID" value="MEG3437411.1"/>
    <property type="molecule type" value="Genomic_DNA"/>
</dbReference>
<dbReference type="Proteomes" id="UP001328733">
    <property type="component" value="Unassembled WGS sequence"/>
</dbReference>
<accession>A0AAW9QRJ2</accession>
<reference evidence="1 2" key="1">
    <citation type="submission" date="2024-01" db="EMBL/GenBank/DDBJ databases">
        <title>Genomic insights into the taxonomy and metabolism of the cyanobacterium Pannus brasiliensis CCIBt3594.</title>
        <authorList>
            <person name="Machado M."/>
            <person name="Botero N.B."/>
            <person name="Andreote A.P.D."/>
            <person name="Feitosa A.M.T."/>
            <person name="Popin R."/>
            <person name="Sivonen K."/>
            <person name="Fiore M.F."/>
        </authorList>
    </citation>
    <scope>NUCLEOTIDE SEQUENCE [LARGE SCALE GENOMIC DNA]</scope>
    <source>
        <strain evidence="1 2">CCIBt3594</strain>
    </source>
</reference>
<name>A0AAW9QRJ2_9CHRO</name>
<organism evidence="1 2">
    <name type="scientific">Pannus brasiliensis CCIBt3594</name>
    <dbReference type="NCBI Taxonomy" id="1427578"/>
    <lineage>
        <taxon>Bacteria</taxon>
        <taxon>Bacillati</taxon>
        <taxon>Cyanobacteriota</taxon>
        <taxon>Cyanophyceae</taxon>
        <taxon>Oscillatoriophycideae</taxon>
        <taxon>Chroococcales</taxon>
        <taxon>Microcystaceae</taxon>
        <taxon>Pannus</taxon>
    </lineage>
</organism>
<evidence type="ECO:0000313" key="1">
    <source>
        <dbReference type="EMBL" id="MEG3437411.1"/>
    </source>
</evidence>
<keyword evidence="2" id="KW-1185">Reference proteome</keyword>
<evidence type="ECO:0000313" key="2">
    <source>
        <dbReference type="Proteomes" id="UP001328733"/>
    </source>
</evidence>